<evidence type="ECO:0000256" key="2">
    <source>
        <dbReference type="SAM" id="Phobius"/>
    </source>
</evidence>
<accession>A0A061EWA5</accession>
<feature type="region of interest" description="Disordered" evidence="1">
    <location>
        <begin position="65"/>
        <end position="84"/>
    </location>
</feature>
<protein>
    <submittedName>
        <fullName evidence="3">Uncharacterized protein</fullName>
    </submittedName>
</protein>
<evidence type="ECO:0000313" key="4">
    <source>
        <dbReference type="Proteomes" id="UP000026915"/>
    </source>
</evidence>
<keyword evidence="2" id="KW-0472">Membrane</keyword>
<evidence type="ECO:0000256" key="1">
    <source>
        <dbReference type="SAM" id="MobiDB-lite"/>
    </source>
</evidence>
<organism evidence="3 4">
    <name type="scientific">Theobroma cacao</name>
    <name type="common">Cacao</name>
    <name type="synonym">Cocoa</name>
    <dbReference type="NCBI Taxonomy" id="3641"/>
    <lineage>
        <taxon>Eukaryota</taxon>
        <taxon>Viridiplantae</taxon>
        <taxon>Streptophyta</taxon>
        <taxon>Embryophyta</taxon>
        <taxon>Tracheophyta</taxon>
        <taxon>Spermatophyta</taxon>
        <taxon>Magnoliopsida</taxon>
        <taxon>eudicotyledons</taxon>
        <taxon>Gunneridae</taxon>
        <taxon>Pentapetalae</taxon>
        <taxon>rosids</taxon>
        <taxon>malvids</taxon>
        <taxon>Malvales</taxon>
        <taxon>Malvaceae</taxon>
        <taxon>Byttnerioideae</taxon>
        <taxon>Theobroma</taxon>
    </lineage>
</organism>
<keyword evidence="4" id="KW-1185">Reference proteome</keyword>
<proteinExistence type="predicted"/>
<dbReference type="HOGENOM" id="CLU_2532015_0_0_1"/>
<gene>
    <name evidence="3" type="ORF">TCM_021235</name>
</gene>
<feature type="compositionally biased region" description="Pro residues" evidence="1">
    <location>
        <begin position="66"/>
        <end position="76"/>
    </location>
</feature>
<dbReference type="Gramene" id="EOY06554">
    <property type="protein sequence ID" value="EOY06554"/>
    <property type="gene ID" value="TCM_021235"/>
</dbReference>
<dbReference type="EMBL" id="CM001882">
    <property type="protein sequence ID" value="EOY06554.1"/>
    <property type="molecule type" value="Genomic_DNA"/>
</dbReference>
<dbReference type="AlphaFoldDB" id="A0A061EWA5"/>
<dbReference type="Proteomes" id="UP000026915">
    <property type="component" value="Chromosome 4"/>
</dbReference>
<feature type="transmembrane region" description="Helical" evidence="2">
    <location>
        <begin position="38"/>
        <end position="57"/>
    </location>
</feature>
<name>A0A061EWA5_THECC</name>
<keyword evidence="2" id="KW-1133">Transmembrane helix</keyword>
<dbReference type="InParanoid" id="A0A061EWA5"/>
<keyword evidence="2" id="KW-0812">Transmembrane</keyword>
<reference evidence="3 4" key="1">
    <citation type="journal article" date="2013" name="Genome Biol.">
        <title>The genome sequence of the most widely cultivated cacao type and its use to identify candidate genes regulating pod color.</title>
        <authorList>
            <person name="Motamayor J.C."/>
            <person name="Mockaitis K."/>
            <person name="Schmutz J."/>
            <person name="Haiminen N."/>
            <person name="Iii D.L."/>
            <person name="Cornejo O."/>
            <person name="Findley S.D."/>
            <person name="Zheng P."/>
            <person name="Utro F."/>
            <person name="Royaert S."/>
            <person name="Saski C."/>
            <person name="Jenkins J."/>
            <person name="Podicheti R."/>
            <person name="Zhao M."/>
            <person name="Scheffler B.E."/>
            <person name="Stack J.C."/>
            <person name="Feltus F.A."/>
            <person name="Mustiga G.M."/>
            <person name="Amores F."/>
            <person name="Phillips W."/>
            <person name="Marelli J.P."/>
            <person name="May G.D."/>
            <person name="Shapiro H."/>
            <person name="Ma J."/>
            <person name="Bustamante C.D."/>
            <person name="Schnell R.J."/>
            <person name="Main D."/>
            <person name="Gilbert D."/>
            <person name="Parida L."/>
            <person name="Kuhn D.N."/>
        </authorList>
    </citation>
    <scope>NUCLEOTIDE SEQUENCE [LARGE SCALE GENOMIC DNA]</scope>
    <source>
        <strain evidence="4">cv. Matina 1-6</strain>
    </source>
</reference>
<evidence type="ECO:0000313" key="3">
    <source>
        <dbReference type="EMBL" id="EOY06554.1"/>
    </source>
</evidence>
<sequence>MGTKKEVPKSCGLKRCICACPMVHKLMFCSNNSVPGQQLFSCLLAILNFIKFLRLIMTFRDISRPAPHPPLPPPPKIKTQAGFT</sequence>